<keyword evidence="1" id="KW-0812">Transmembrane</keyword>
<dbReference type="EMBL" id="BOMN01000116">
    <property type="protein sequence ID" value="GIE25132.1"/>
    <property type="molecule type" value="Genomic_DNA"/>
</dbReference>
<comment type="caution">
    <text evidence="2">The sequence shown here is derived from an EMBL/GenBank/DDBJ whole genome shotgun (WGS) entry which is preliminary data.</text>
</comment>
<dbReference type="Proteomes" id="UP000603200">
    <property type="component" value="Unassembled WGS sequence"/>
</dbReference>
<feature type="transmembrane region" description="Helical" evidence="1">
    <location>
        <begin position="36"/>
        <end position="57"/>
    </location>
</feature>
<keyword evidence="3" id="KW-1185">Reference proteome</keyword>
<protein>
    <submittedName>
        <fullName evidence="2">Uncharacterized protein</fullName>
    </submittedName>
</protein>
<keyword evidence="1" id="KW-0472">Membrane</keyword>
<evidence type="ECO:0000256" key="1">
    <source>
        <dbReference type="SAM" id="Phobius"/>
    </source>
</evidence>
<name>A0ABQ4A455_9ACTN</name>
<dbReference type="RefSeq" id="WP_203842102.1">
    <property type="nucleotide sequence ID" value="NZ_BAAATV010000020.1"/>
</dbReference>
<keyword evidence="1" id="KW-1133">Transmembrane helix</keyword>
<gene>
    <name evidence="2" type="ORF">Ahu01nite_082340</name>
</gene>
<organism evidence="2 3">
    <name type="scientific">Winogradskya humida</name>
    <dbReference type="NCBI Taxonomy" id="113566"/>
    <lineage>
        <taxon>Bacteria</taxon>
        <taxon>Bacillati</taxon>
        <taxon>Actinomycetota</taxon>
        <taxon>Actinomycetes</taxon>
        <taxon>Micromonosporales</taxon>
        <taxon>Micromonosporaceae</taxon>
        <taxon>Winogradskya</taxon>
    </lineage>
</organism>
<sequence length="137" mass="14832">MASRAKTKLWRYWGYAVAAILIISVVNDAAGPATYAVLTGVLVLYILFQAPATCAAINRITQRAGEVDYCRNNSGGMLLGCHIRQHKFQKLKGVWWAQSWRNKTRGMLSGGPAIFATLTGIIGTITGIFGMINDLAG</sequence>
<feature type="transmembrane region" description="Helical" evidence="1">
    <location>
        <begin position="113"/>
        <end position="132"/>
    </location>
</feature>
<evidence type="ECO:0000313" key="3">
    <source>
        <dbReference type="Proteomes" id="UP000603200"/>
    </source>
</evidence>
<reference evidence="2 3" key="1">
    <citation type="submission" date="2021-01" db="EMBL/GenBank/DDBJ databases">
        <title>Whole genome shotgun sequence of Actinoplanes humidus NBRC 14915.</title>
        <authorList>
            <person name="Komaki H."/>
            <person name="Tamura T."/>
        </authorList>
    </citation>
    <scope>NUCLEOTIDE SEQUENCE [LARGE SCALE GENOMIC DNA]</scope>
    <source>
        <strain evidence="2 3">NBRC 14915</strain>
    </source>
</reference>
<feature type="transmembrane region" description="Helical" evidence="1">
    <location>
        <begin position="12"/>
        <end position="30"/>
    </location>
</feature>
<evidence type="ECO:0000313" key="2">
    <source>
        <dbReference type="EMBL" id="GIE25132.1"/>
    </source>
</evidence>
<proteinExistence type="predicted"/>
<accession>A0ABQ4A455</accession>